<gene>
    <name evidence="2" type="ORF">E1212_09280</name>
</gene>
<reference evidence="2 3" key="1">
    <citation type="submission" date="2019-02" db="EMBL/GenBank/DDBJ databases">
        <title>Draft genome sequences of novel Actinobacteria.</title>
        <authorList>
            <person name="Sahin N."/>
            <person name="Ay H."/>
            <person name="Saygin H."/>
        </authorList>
    </citation>
    <scope>NUCLEOTIDE SEQUENCE [LARGE SCALE GENOMIC DNA]</scope>
    <source>
        <strain evidence="2 3">KC603</strain>
    </source>
</reference>
<dbReference type="GO" id="GO:0016491">
    <property type="term" value="F:oxidoreductase activity"/>
    <property type="evidence" value="ECO:0007669"/>
    <property type="project" value="InterPro"/>
</dbReference>
<keyword evidence="3" id="KW-1185">Reference proteome</keyword>
<evidence type="ECO:0000313" key="3">
    <source>
        <dbReference type="Proteomes" id="UP000295621"/>
    </source>
</evidence>
<dbReference type="RefSeq" id="WP_131981582.1">
    <property type="nucleotide sequence ID" value="NZ_SMKL01000016.1"/>
</dbReference>
<dbReference type="Pfam" id="PF09995">
    <property type="entry name" value="MPAB_Lcp_cat"/>
    <property type="match status" value="1"/>
</dbReference>
<dbReference type="InterPro" id="IPR018713">
    <property type="entry name" value="MPAB/Lcp_cat_dom"/>
</dbReference>
<feature type="domain" description="ER-bound oxygenase mpaB/mpaB'/Rubber oxygenase catalytic" evidence="1">
    <location>
        <begin position="15"/>
        <end position="237"/>
    </location>
</feature>
<proteinExistence type="predicted"/>
<dbReference type="PANTHER" id="PTHR36151">
    <property type="entry name" value="BLR2777 PROTEIN"/>
    <property type="match status" value="1"/>
</dbReference>
<protein>
    <submittedName>
        <fullName evidence="2">DUF2236 domain-containing protein</fullName>
    </submittedName>
</protein>
<dbReference type="PANTHER" id="PTHR36151:SF3">
    <property type="entry name" value="ER-BOUND OXYGENASE MPAB_MPAB'_RUBBER OXYGENASE CATALYTIC DOMAIN-CONTAINING PROTEIN"/>
    <property type="match status" value="1"/>
</dbReference>
<comment type="caution">
    <text evidence="2">The sequence shown here is derived from an EMBL/GenBank/DDBJ whole genome shotgun (WGS) entry which is preliminary data.</text>
</comment>
<evidence type="ECO:0000313" key="2">
    <source>
        <dbReference type="EMBL" id="TDC52240.1"/>
    </source>
</evidence>
<organism evidence="2 3">
    <name type="scientific">Jiangella ureilytica</name>
    <dbReference type="NCBI Taxonomy" id="2530374"/>
    <lineage>
        <taxon>Bacteria</taxon>
        <taxon>Bacillati</taxon>
        <taxon>Actinomycetota</taxon>
        <taxon>Actinomycetes</taxon>
        <taxon>Jiangellales</taxon>
        <taxon>Jiangellaceae</taxon>
        <taxon>Jiangella</taxon>
    </lineage>
</organism>
<sequence length="274" mass="30366">MSDDLGLFGPDSVSWRVHREPVLWLAGLRALYLQALHPRAVAGVVQNGDIRRNCWPRLMRTAEYVGTVVYGTTEQAEKAGRRVRRIHDRLRAHDPVTGEEFRVDDPHLLRWVHVTEVESFVSTARRARIGLTDADVDRYYAEQTRAAALVGLDPATVPAGAAEVDEFYRSIRPELALTAEARDVARFLTMPPMPGRVVALGRPAWLGVATAGFALLPRWARRLYRLPGLPTTDVAASLTVLGLRGVVNALPVRDGPIYRDALRRAEQARGQVAA</sequence>
<dbReference type="EMBL" id="SMKL01000016">
    <property type="protein sequence ID" value="TDC52240.1"/>
    <property type="molecule type" value="Genomic_DNA"/>
</dbReference>
<name>A0A4R4RQY8_9ACTN</name>
<accession>A0A4R4RQY8</accession>
<evidence type="ECO:0000259" key="1">
    <source>
        <dbReference type="Pfam" id="PF09995"/>
    </source>
</evidence>
<dbReference type="Proteomes" id="UP000295621">
    <property type="component" value="Unassembled WGS sequence"/>
</dbReference>
<dbReference type="OrthoDB" id="108890at2"/>
<dbReference type="AlphaFoldDB" id="A0A4R4RQY8"/>